<organism evidence="1 2">
    <name type="scientific">Cohnella phaseoli</name>
    <dbReference type="NCBI Taxonomy" id="456490"/>
    <lineage>
        <taxon>Bacteria</taxon>
        <taxon>Bacillati</taxon>
        <taxon>Bacillota</taxon>
        <taxon>Bacilli</taxon>
        <taxon>Bacillales</taxon>
        <taxon>Paenibacillaceae</taxon>
        <taxon>Cohnella</taxon>
    </lineage>
</organism>
<dbReference type="EMBL" id="QRDZ01000013">
    <property type="protein sequence ID" value="RED75962.1"/>
    <property type="molecule type" value="Genomic_DNA"/>
</dbReference>
<accession>A0A3D9JPK1</accession>
<dbReference type="RefSeq" id="WP_116061775.1">
    <property type="nucleotide sequence ID" value="NZ_QRDZ01000013.1"/>
</dbReference>
<protein>
    <submittedName>
        <fullName evidence="1">Uncharacterized protein</fullName>
    </submittedName>
</protein>
<name>A0A3D9JPK1_9BACL</name>
<dbReference type="Proteomes" id="UP000256977">
    <property type="component" value="Unassembled WGS sequence"/>
</dbReference>
<gene>
    <name evidence="1" type="ORF">DFP98_11322</name>
</gene>
<comment type="caution">
    <text evidence="1">The sequence shown here is derived from an EMBL/GenBank/DDBJ whole genome shotgun (WGS) entry which is preliminary data.</text>
</comment>
<proteinExistence type="predicted"/>
<dbReference type="OrthoDB" id="9867698at2"/>
<evidence type="ECO:0000313" key="2">
    <source>
        <dbReference type="Proteomes" id="UP000256977"/>
    </source>
</evidence>
<sequence length="88" mass="10356">MKEHVHAHDSVMNHFATFLEEDYKLEGNGTMRKDPSEKAEYKYLFEGVDPGRDNIQTRFEVKNKKGSNVYSVSMLINYNMREIGYFEV</sequence>
<reference evidence="1 2" key="1">
    <citation type="submission" date="2018-07" db="EMBL/GenBank/DDBJ databases">
        <title>Genomic Encyclopedia of Type Strains, Phase III (KMG-III): the genomes of soil and plant-associated and newly described type strains.</title>
        <authorList>
            <person name="Whitman W."/>
        </authorList>
    </citation>
    <scope>NUCLEOTIDE SEQUENCE [LARGE SCALE GENOMIC DNA]</scope>
    <source>
        <strain evidence="1 2">CECT 7287</strain>
    </source>
</reference>
<keyword evidence="2" id="KW-1185">Reference proteome</keyword>
<evidence type="ECO:0000313" key="1">
    <source>
        <dbReference type="EMBL" id="RED75962.1"/>
    </source>
</evidence>
<dbReference type="AlphaFoldDB" id="A0A3D9JPK1"/>